<dbReference type="RefSeq" id="WP_286039129.1">
    <property type="nucleotide sequence ID" value="NZ_JASVWJ010000008.1"/>
</dbReference>
<dbReference type="AlphaFoldDB" id="A0AAW7CLY5"/>
<name>A0AAW7CLY5_9GAMM</name>
<dbReference type="InterPro" id="IPR029044">
    <property type="entry name" value="Nucleotide-diphossugar_trans"/>
</dbReference>
<feature type="domain" description="Glycosyltransferase 2-like" evidence="1">
    <location>
        <begin position="10"/>
        <end position="148"/>
    </location>
</feature>
<dbReference type="InterPro" id="IPR001173">
    <property type="entry name" value="Glyco_trans_2-like"/>
</dbReference>
<dbReference type="Proteomes" id="UP001224739">
    <property type="component" value="Unassembled WGS sequence"/>
</dbReference>
<organism evidence="2 3">
    <name type="scientific">Proteus faecis</name>
    <dbReference type="NCBI Taxonomy" id="2050967"/>
    <lineage>
        <taxon>Bacteria</taxon>
        <taxon>Pseudomonadati</taxon>
        <taxon>Pseudomonadota</taxon>
        <taxon>Gammaproteobacteria</taxon>
        <taxon>Enterobacterales</taxon>
        <taxon>Morganellaceae</taxon>
        <taxon>Proteus</taxon>
    </lineage>
</organism>
<protein>
    <submittedName>
        <fullName evidence="2">Glycosyltransferase</fullName>
        <ecNumber evidence="2">2.4.-.-</ecNumber>
    </submittedName>
</protein>
<dbReference type="InterPro" id="IPR050834">
    <property type="entry name" value="Glycosyltransf_2"/>
</dbReference>
<evidence type="ECO:0000313" key="3">
    <source>
        <dbReference type="Proteomes" id="UP001224739"/>
    </source>
</evidence>
<sequence length="316" mass="36016">MNIEKIKANIIILCYNQEKTIKESLLSAINQDYNDRYNIIICDDGSEDNTLAIINDIVKENKDIIVLPSKKNKGIANNFNKAIPFINGDFFITQAGDDISLPNRLSITDKYLSDENYKAFFSSTIDIDYNSNLLNTNHGKKLNKRNEKLGGLNFINCILNEGGVLGASAGYKASIVKNNLLCLSNFSEDKILTARAASVGNIYFFDNVLVKYRKGSGVSIINPHSYSKSMAKLMYRRSRFYKSILSDSFLSDKLHIIKNANKRIYKLRFSCWLSYRLLKNKLPFSRFIVYVVINNDYNNITARGIYQFIKSKIHAL</sequence>
<keyword evidence="2" id="KW-0328">Glycosyltransferase</keyword>
<dbReference type="PANTHER" id="PTHR43685">
    <property type="entry name" value="GLYCOSYLTRANSFERASE"/>
    <property type="match status" value="1"/>
</dbReference>
<dbReference type="EMBL" id="JASVWL010000007">
    <property type="protein sequence ID" value="MDL5355304.1"/>
    <property type="molecule type" value="Genomic_DNA"/>
</dbReference>
<dbReference type="GO" id="GO:0016757">
    <property type="term" value="F:glycosyltransferase activity"/>
    <property type="evidence" value="ECO:0007669"/>
    <property type="project" value="UniProtKB-KW"/>
</dbReference>
<dbReference type="EC" id="2.4.-.-" evidence="2"/>
<dbReference type="GeneID" id="83612960"/>
<accession>A0AAW7CLY5</accession>
<dbReference type="Gene3D" id="3.90.550.10">
    <property type="entry name" value="Spore Coat Polysaccharide Biosynthesis Protein SpsA, Chain A"/>
    <property type="match status" value="1"/>
</dbReference>
<dbReference type="Pfam" id="PF00535">
    <property type="entry name" value="Glycos_transf_2"/>
    <property type="match status" value="1"/>
</dbReference>
<keyword evidence="2" id="KW-0808">Transferase</keyword>
<dbReference type="SUPFAM" id="SSF53448">
    <property type="entry name" value="Nucleotide-diphospho-sugar transferases"/>
    <property type="match status" value="1"/>
</dbReference>
<evidence type="ECO:0000259" key="1">
    <source>
        <dbReference type="Pfam" id="PF00535"/>
    </source>
</evidence>
<reference evidence="2" key="1">
    <citation type="submission" date="2023-06" db="EMBL/GenBank/DDBJ databases">
        <title>Acute promotion of culturable opportunistic pathogens and persistent increase of antibiotic resistance following antibiotic exposure in mouse gut microbiota.</title>
        <authorList>
            <person name="Li L."/>
            <person name="Wang B."/>
            <person name="Sun Y."/>
            <person name="Wang M."/>
            <person name="Xu H."/>
        </authorList>
    </citation>
    <scope>NUCLEOTIDE SEQUENCE</scope>
    <source>
        <strain evidence="2">EPA10_1</strain>
    </source>
</reference>
<comment type="caution">
    <text evidence="2">The sequence shown here is derived from an EMBL/GenBank/DDBJ whole genome shotgun (WGS) entry which is preliminary data.</text>
</comment>
<proteinExistence type="predicted"/>
<evidence type="ECO:0000313" key="2">
    <source>
        <dbReference type="EMBL" id="MDL5355304.1"/>
    </source>
</evidence>
<dbReference type="PANTHER" id="PTHR43685:SF11">
    <property type="entry name" value="GLYCOSYLTRANSFERASE TAGX-RELATED"/>
    <property type="match status" value="1"/>
</dbReference>
<gene>
    <name evidence="2" type="ORF">QSH02_10730</name>
</gene>